<dbReference type="EMBL" id="SZPX01000001">
    <property type="protein sequence ID" value="TKI71254.1"/>
    <property type="molecule type" value="Genomic_DNA"/>
</dbReference>
<name>A0A4U2ZAN4_9BACT</name>
<evidence type="ECO:0000313" key="2">
    <source>
        <dbReference type="Proteomes" id="UP000309561"/>
    </source>
</evidence>
<proteinExistence type="predicted"/>
<dbReference type="OrthoDB" id="2680217at2"/>
<dbReference type="Proteomes" id="UP000309561">
    <property type="component" value="Unassembled WGS sequence"/>
</dbReference>
<gene>
    <name evidence="1" type="ORF">FCU45_02420</name>
</gene>
<reference evidence="1 2" key="1">
    <citation type="submission" date="2019-04" db="EMBL/GenBank/DDBJ databases">
        <title>Sulfurimonas crateris sp. nov. a facultative anaerobic sulfur-oxidizing chemolithautotrophic bacterium isolated from a terrestrial mud vulcano.</title>
        <authorList>
            <person name="Ratnikova N.M."/>
            <person name="Slobodkin A.I."/>
            <person name="Merkel A.Y."/>
            <person name="Novikov A."/>
            <person name="Bonch-Osmolovskaya E.A."/>
            <person name="Slobodkina G.B."/>
        </authorList>
    </citation>
    <scope>NUCLEOTIDE SEQUENCE [LARGE SCALE GENOMIC DNA]</scope>
    <source>
        <strain evidence="1 2">SN118</strain>
    </source>
</reference>
<evidence type="ECO:0000313" key="1">
    <source>
        <dbReference type="EMBL" id="TKI71254.1"/>
    </source>
</evidence>
<dbReference type="Pfam" id="PF16162">
    <property type="entry name" value="KwaB"/>
    <property type="match status" value="1"/>
</dbReference>
<dbReference type="InterPro" id="IPR048119">
    <property type="entry name" value="KwaB"/>
</dbReference>
<organism evidence="1 2">
    <name type="scientific">Sulfurimonas crateris</name>
    <dbReference type="NCBI Taxonomy" id="2574727"/>
    <lineage>
        <taxon>Bacteria</taxon>
        <taxon>Pseudomonadati</taxon>
        <taxon>Campylobacterota</taxon>
        <taxon>Epsilonproteobacteria</taxon>
        <taxon>Campylobacterales</taxon>
        <taxon>Sulfurimonadaceae</taxon>
        <taxon>Sulfurimonas</taxon>
    </lineage>
</organism>
<sequence>MTRENVVSVIEGVESECGMELYFVLDDDSIKFARIKEEVTDELKTQFLNELKQLFVEDDGYSLLNVQEADESRGNVFYYFDNENVYDNLKFIIEFSETENNDTFSFSDDDLGKIRAFIIKISNEENSILLYKKHYPINLLKQASVMRLVKSGDKFDKLKDDIVNIDKSFDFVFLDDHVIIAKMKTLEKYFGYEDYIKQTALQNLALIEALGFIDDISHIQRSVEKKRLAKKLNKALQTSPVLKMIEDEKEKVLRFIEQHPLLKNRIKVLEQTNKIELKSITSVEAFLKLLDDDYLKSDLTEMLYDSANKDKLATNQE</sequence>
<keyword evidence="2" id="KW-1185">Reference proteome</keyword>
<protein>
    <submittedName>
        <fullName evidence="1">DUF4868 domain-containing protein</fullName>
    </submittedName>
</protein>
<dbReference type="NCBIfam" id="NF041623">
    <property type="entry name" value="KwaB"/>
    <property type="match status" value="1"/>
</dbReference>
<dbReference type="RefSeq" id="WP_137011906.1">
    <property type="nucleotide sequence ID" value="NZ_SZPX01000001.1"/>
</dbReference>
<accession>A0A4U2ZAN4</accession>
<comment type="caution">
    <text evidence="1">The sequence shown here is derived from an EMBL/GenBank/DDBJ whole genome shotgun (WGS) entry which is preliminary data.</text>
</comment>
<dbReference type="AlphaFoldDB" id="A0A4U2ZAN4"/>
<dbReference type="InterPro" id="IPR032359">
    <property type="entry name" value="KwaB-like"/>
</dbReference>